<comment type="caution">
    <text evidence="2">The sequence shown here is derived from an EMBL/GenBank/DDBJ whole genome shotgun (WGS) entry which is preliminary data.</text>
</comment>
<evidence type="ECO:0000313" key="2">
    <source>
        <dbReference type="EMBL" id="GGP18701.1"/>
    </source>
</evidence>
<organism evidence="2 3">
    <name type="scientific">Nonomuraea glycinis</name>
    <dbReference type="NCBI Taxonomy" id="2047744"/>
    <lineage>
        <taxon>Bacteria</taxon>
        <taxon>Bacillati</taxon>
        <taxon>Actinomycetota</taxon>
        <taxon>Actinomycetes</taxon>
        <taxon>Streptosporangiales</taxon>
        <taxon>Streptosporangiaceae</taxon>
        <taxon>Nonomuraea</taxon>
    </lineage>
</organism>
<dbReference type="AlphaFoldDB" id="A0A918AFG9"/>
<sequence length="757" mass="82230">MRRYRFGPLAASVAALYLVAIAVLTVIALVTGEEDALWRVVTGEPATHGLTAVWWVVLALALIGAVQGAACWQVLRGRLRGTPVDGGRQVAWLRGTLYVTVALALLPSWSWPMSLLSALTQVVIVWLFFRVLAGAIPTWARILMLGTGTIDAVAGLALTLSYTLELEAPIRILSMIMLDGLLRMAWVVPILVAQARDPRWTRTTVWMGVLSLVTTLLQPSSFVTFSYGEVSYTLVAFALLGALSVFGLVWAARSAHELTGPRPLPAEPPPGRAPPRWWPLPALAIALPLIPAAVNLANGMPFWIGPRGPIQTYVLDLADDTTALFWLALDLLVGVGAPALLVLAAVLRRTQRLIRATTLTLVLLAAIGALPTESPRDYGFPLDDLPLYPDHLFVTDPQGVPSFGLSPLWYSAALLAAALLLLLLYAAPPARRMRHHVLVGVLTSSAVLAFLPVADQPHGPVTTAQDCLPPEPWGRAEHRAPTGEEAYICGVRGGGTPLKFAATTPDQVLLAHGRRLCGIYTRDDPRETARMRTLEGLDRQALASTLAGVCPSVAATLKAERDEQDAELKEWQADSQRICDSTPRHHPLIKPAKQTVIKESQRTDHGVLEAWEPTGNADDTDDPLVKAQALLAEAQAPGNGLVAAFPGQLMILSNPDFDLCVTLETYPRRPPVETKGWDHVMEVGYDSSLGEIVLSDALSGTELPDLSLNDRKGHYRIRVHYDWFPWDGLHEGGQRLLIMAYPGRGDNVTTYRRPTAR</sequence>
<keyword evidence="1" id="KW-0812">Transmembrane</keyword>
<proteinExistence type="predicted"/>
<keyword evidence="1" id="KW-0472">Membrane</keyword>
<dbReference type="Proteomes" id="UP000660745">
    <property type="component" value="Unassembled WGS sequence"/>
</dbReference>
<dbReference type="RefSeq" id="WP_189145091.1">
    <property type="nucleotide sequence ID" value="NZ_BMNK01000032.1"/>
</dbReference>
<dbReference type="EMBL" id="BMNK01000032">
    <property type="protein sequence ID" value="GGP18701.1"/>
    <property type="molecule type" value="Genomic_DNA"/>
</dbReference>
<accession>A0A918AFG9</accession>
<reference evidence="2" key="1">
    <citation type="journal article" date="2014" name="Int. J. Syst. Evol. Microbiol.">
        <title>Complete genome sequence of Corynebacterium casei LMG S-19264T (=DSM 44701T), isolated from a smear-ripened cheese.</title>
        <authorList>
            <consortium name="US DOE Joint Genome Institute (JGI-PGF)"/>
            <person name="Walter F."/>
            <person name="Albersmeier A."/>
            <person name="Kalinowski J."/>
            <person name="Ruckert C."/>
        </authorList>
    </citation>
    <scope>NUCLEOTIDE SEQUENCE</scope>
    <source>
        <strain evidence="2">CGMCC 4.7430</strain>
    </source>
</reference>
<feature type="transmembrane region" description="Helical" evidence="1">
    <location>
        <begin position="115"/>
        <end position="135"/>
    </location>
</feature>
<feature type="transmembrane region" description="Helical" evidence="1">
    <location>
        <begin position="142"/>
        <end position="164"/>
    </location>
</feature>
<evidence type="ECO:0000256" key="1">
    <source>
        <dbReference type="SAM" id="Phobius"/>
    </source>
</evidence>
<keyword evidence="3" id="KW-1185">Reference proteome</keyword>
<evidence type="ECO:0000313" key="3">
    <source>
        <dbReference type="Proteomes" id="UP000660745"/>
    </source>
</evidence>
<feature type="transmembrane region" description="Helical" evidence="1">
    <location>
        <begin position="324"/>
        <end position="346"/>
    </location>
</feature>
<name>A0A918AFG9_9ACTN</name>
<feature type="transmembrane region" description="Helical" evidence="1">
    <location>
        <begin position="231"/>
        <end position="252"/>
    </location>
</feature>
<feature type="transmembrane region" description="Helical" evidence="1">
    <location>
        <begin position="353"/>
        <end position="372"/>
    </location>
</feature>
<feature type="transmembrane region" description="Helical" evidence="1">
    <location>
        <begin position="437"/>
        <end position="454"/>
    </location>
</feature>
<feature type="transmembrane region" description="Helical" evidence="1">
    <location>
        <begin position="205"/>
        <end position="225"/>
    </location>
</feature>
<feature type="transmembrane region" description="Helical" evidence="1">
    <location>
        <begin position="91"/>
        <end position="109"/>
    </location>
</feature>
<feature type="transmembrane region" description="Helical" evidence="1">
    <location>
        <begin position="52"/>
        <end position="70"/>
    </location>
</feature>
<feature type="transmembrane region" description="Helical" evidence="1">
    <location>
        <begin position="408"/>
        <end position="425"/>
    </location>
</feature>
<reference evidence="2" key="2">
    <citation type="submission" date="2020-09" db="EMBL/GenBank/DDBJ databases">
        <authorList>
            <person name="Sun Q."/>
            <person name="Zhou Y."/>
        </authorList>
    </citation>
    <scope>NUCLEOTIDE SEQUENCE</scope>
    <source>
        <strain evidence="2">CGMCC 4.7430</strain>
    </source>
</reference>
<feature type="transmembrane region" description="Helical" evidence="1">
    <location>
        <begin position="282"/>
        <end position="304"/>
    </location>
</feature>
<protein>
    <submittedName>
        <fullName evidence="2">Uncharacterized protein</fullName>
    </submittedName>
</protein>
<keyword evidence="1" id="KW-1133">Transmembrane helix</keyword>
<gene>
    <name evidence="2" type="ORF">GCM10012278_91760</name>
</gene>
<feature type="transmembrane region" description="Helical" evidence="1">
    <location>
        <begin position="170"/>
        <end position="193"/>
    </location>
</feature>